<dbReference type="PROSITE" id="PS60001">
    <property type="entry name" value="NOS"/>
    <property type="match status" value="1"/>
</dbReference>
<dbReference type="InterPro" id="IPR036119">
    <property type="entry name" value="NOS_N_sf"/>
</dbReference>
<dbReference type="GO" id="GO:0004517">
    <property type="term" value="F:nitric-oxide synthase activity"/>
    <property type="evidence" value="ECO:0007669"/>
    <property type="project" value="InterPro"/>
</dbReference>
<keyword evidence="4" id="KW-0408">Iron</keyword>
<evidence type="ECO:0000256" key="4">
    <source>
        <dbReference type="ARBA" id="ARBA00023004"/>
    </source>
</evidence>
<dbReference type="InterPro" id="IPR004030">
    <property type="entry name" value="NOS_N"/>
</dbReference>
<feature type="region of interest" description="Disordered" evidence="5">
    <location>
        <begin position="1"/>
        <end position="86"/>
    </location>
</feature>
<dbReference type="Pfam" id="PF02898">
    <property type="entry name" value="NO_synthase"/>
    <property type="match status" value="1"/>
</dbReference>
<protein>
    <submittedName>
        <fullName evidence="7">Nitric-oxide synthase</fullName>
        <ecNumber evidence="7">1.14.14.47</ecNumber>
    </submittedName>
</protein>
<dbReference type="Gene3D" id="3.90.1230.10">
    <property type="entry name" value="Nitric Oxide Synthase, Chain A, domain 3"/>
    <property type="match status" value="1"/>
</dbReference>
<dbReference type="RefSeq" id="WP_425484794.1">
    <property type="nucleotide sequence ID" value="NZ_BAABHP010000001.1"/>
</dbReference>
<dbReference type="InterPro" id="IPR050607">
    <property type="entry name" value="NOS"/>
</dbReference>
<dbReference type="InterPro" id="IPR044943">
    <property type="entry name" value="NOS_dom_1"/>
</dbReference>
<feature type="domain" description="Nitric oxide synthase (NOS)" evidence="6">
    <location>
        <begin position="234"/>
        <end position="241"/>
    </location>
</feature>
<dbReference type="InterPro" id="IPR044940">
    <property type="entry name" value="NOS_dom_2"/>
</dbReference>
<dbReference type="AlphaFoldDB" id="A0A7Y9E1B9"/>
<dbReference type="Gene3D" id="3.90.340.10">
    <property type="entry name" value="Nitric Oxide Synthase, Chain A, domain 1"/>
    <property type="match status" value="1"/>
</dbReference>
<evidence type="ECO:0000256" key="1">
    <source>
        <dbReference type="ARBA" id="ARBA00022617"/>
    </source>
</evidence>
<gene>
    <name evidence="7" type="ORF">BJ983_005357</name>
</gene>
<keyword evidence="8" id="KW-1185">Reference proteome</keyword>
<dbReference type="EC" id="1.14.14.47" evidence="7"/>
<name>A0A7Y9E1B9_9PSEU</name>
<dbReference type="InterPro" id="IPR044944">
    <property type="entry name" value="NOS_dom_3"/>
</dbReference>
<accession>A0A7Y9E1B9</accession>
<feature type="compositionally biased region" description="Low complexity" evidence="5">
    <location>
        <begin position="28"/>
        <end position="47"/>
    </location>
</feature>
<dbReference type="GO" id="GO:0006809">
    <property type="term" value="P:nitric oxide biosynthetic process"/>
    <property type="evidence" value="ECO:0007669"/>
    <property type="project" value="InterPro"/>
</dbReference>
<dbReference type="PANTHER" id="PTHR43410">
    <property type="entry name" value="NITRIC OXIDE SYNTHASE OXYGENASE"/>
    <property type="match status" value="1"/>
</dbReference>
<evidence type="ECO:0000313" key="7">
    <source>
        <dbReference type="EMBL" id="NYD39255.1"/>
    </source>
</evidence>
<proteinExistence type="predicted"/>
<dbReference type="Proteomes" id="UP000535890">
    <property type="component" value="Unassembled WGS sequence"/>
</dbReference>
<evidence type="ECO:0000256" key="2">
    <source>
        <dbReference type="ARBA" id="ARBA00022723"/>
    </source>
</evidence>
<keyword evidence="2" id="KW-0479">Metal-binding</keyword>
<organism evidence="7 8">
    <name type="scientific">Actinomycetospora corticicola</name>
    <dbReference type="NCBI Taxonomy" id="663602"/>
    <lineage>
        <taxon>Bacteria</taxon>
        <taxon>Bacillati</taxon>
        <taxon>Actinomycetota</taxon>
        <taxon>Actinomycetes</taxon>
        <taxon>Pseudonocardiales</taxon>
        <taxon>Pseudonocardiaceae</taxon>
        <taxon>Actinomycetospora</taxon>
    </lineage>
</organism>
<comment type="caution">
    <text evidence="7">The sequence shown here is derived from an EMBL/GenBank/DDBJ whole genome shotgun (WGS) entry which is preliminary data.</text>
</comment>
<sequence>MARGMATMAVVGTSADADPVSTPADGSPVVADTADAATTTVAPDATGTRGGPVLGPPPGPVTAGPRTAPDPASPATVGPVPAARTADPGAATAPLVAAAPAAAPAVAPAPAPAPAAAPAVVTDRPRPRPRPTTGPAEPTSGPAEPPSTSWGAPADRATTVPAVDPAEAEEFLRQFFAEADEPGATTVKGVAGPAVTVDERIAAVREEIARTGTYVHTTAELTFGARVAWRNSARCIGRLYWRSLHLRDRRHVTAPEEVAAECVGHLDDATRRGRIRSTITIFAPDTPAATGPRIWNEQLVRYAGYRTGGRVLGDPRHVGFTDHARSLGWVPPSPMGRFDVLPLVVSGGGEWAEKGPQFYDVPAASVLEVDLHHPDHSWFSDLGLRWHALPVISNMRLDIGGVSYPAAPFNGWYMATEIGARNLADADRYDMLREVAEKMGLDTSSDRTMWRDRSAVELTLAVQHSFDVAGVSMADHHGESERFLRHLEREEQAGRKCPVDWSWIVPPISGGLTPVFHRYYDEPTDTGPMFRVDPQAAAWGAGCPM</sequence>
<dbReference type="EMBL" id="JACCBN010000001">
    <property type="protein sequence ID" value="NYD39255.1"/>
    <property type="molecule type" value="Genomic_DNA"/>
</dbReference>
<dbReference type="SUPFAM" id="SSF56512">
    <property type="entry name" value="Nitric oxide (NO) synthase oxygenase domain"/>
    <property type="match status" value="1"/>
</dbReference>
<evidence type="ECO:0000256" key="3">
    <source>
        <dbReference type="ARBA" id="ARBA00023002"/>
    </source>
</evidence>
<evidence type="ECO:0000259" key="6">
    <source>
        <dbReference type="PROSITE" id="PS60001"/>
    </source>
</evidence>
<reference evidence="7 8" key="1">
    <citation type="submission" date="2020-07" db="EMBL/GenBank/DDBJ databases">
        <title>Sequencing the genomes of 1000 actinobacteria strains.</title>
        <authorList>
            <person name="Klenk H.-P."/>
        </authorList>
    </citation>
    <scope>NUCLEOTIDE SEQUENCE [LARGE SCALE GENOMIC DNA]</scope>
    <source>
        <strain evidence="7 8">DSM 45772</strain>
    </source>
</reference>
<dbReference type="Gene3D" id="3.90.440.10">
    <property type="entry name" value="Nitric Oxide Synthase,Heme Domain,Chain A domain 2"/>
    <property type="match status" value="1"/>
</dbReference>
<dbReference type="PANTHER" id="PTHR43410:SF1">
    <property type="entry name" value="NITRIC OXIDE SYNTHASE"/>
    <property type="match status" value="1"/>
</dbReference>
<feature type="region of interest" description="Disordered" evidence="5">
    <location>
        <begin position="106"/>
        <end position="156"/>
    </location>
</feature>
<evidence type="ECO:0000256" key="5">
    <source>
        <dbReference type="SAM" id="MobiDB-lite"/>
    </source>
</evidence>
<evidence type="ECO:0000313" key="8">
    <source>
        <dbReference type="Proteomes" id="UP000535890"/>
    </source>
</evidence>
<keyword evidence="3 7" id="KW-0560">Oxidoreductase</keyword>
<dbReference type="CDD" id="cd00575">
    <property type="entry name" value="NOS_oxygenase"/>
    <property type="match status" value="1"/>
</dbReference>
<dbReference type="GO" id="GO:0046872">
    <property type="term" value="F:metal ion binding"/>
    <property type="evidence" value="ECO:0007669"/>
    <property type="project" value="UniProtKB-KW"/>
</dbReference>
<keyword evidence="1" id="KW-0349">Heme</keyword>